<gene>
    <name evidence="6" type="ORF">GCM10022402_10840</name>
</gene>
<comment type="cofactor">
    <cofactor evidence="1">
        <name>(R)-lipoate</name>
        <dbReference type="ChEBI" id="CHEBI:83088"/>
    </cofactor>
</comment>
<dbReference type="Pfam" id="PF00198">
    <property type="entry name" value="2-oxoacid_dh"/>
    <property type="match status" value="1"/>
</dbReference>
<keyword evidence="3" id="KW-0012">Acyltransferase</keyword>
<dbReference type="InterPro" id="IPR023213">
    <property type="entry name" value="CAT-like_dom_sf"/>
</dbReference>
<sequence>MAEPTATAEDPRGSSTLTRPSGLRRRIGAHMVDSLATSPHAATAVEVRFDRVLATRAAHGGERPPGVVAFVGWACARAIAEFPLVNASWEEGGIRVFDHVGLGVAVDLDHAGLVVPVVRHAEELTPTQLQERIDDLTSRARERRLGVADLEGGTFTVSSLGRSGTLFTIPVINQPQSAILSCDTVTSRPVVEHGADGPQVGIGQVGVLTASFDHRTFDGAYCAAFLDRVRTLLESC</sequence>
<dbReference type="InterPro" id="IPR001078">
    <property type="entry name" value="2-oxoacid_DH_actylTfrase"/>
</dbReference>
<evidence type="ECO:0000256" key="3">
    <source>
        <dbReference type="ARBA" id="ARBA00023315"/>
    </source>
</evidence>
<dbReference type="RefSeq" id="WP_344967898.1">
    <property type="nucleotide sequence ID" value="NZ_BAABDD010000003.1"/>
</dbReference>
<protein>
    <recommendedName>
        <fullName evidence="5">2-oxoacid dehydrogenase acyltransferase catalytic domain-containing protein</fullName>
    </recommendedName>
</protein>
<proteinExistence type="predicted"/>
<evidence type="ECO:0000256" key="1">
    <source>
        <dbReference type="ARBA" id="ARBA00001938"/>
    </source>
</evidence>
<organism evidence="6 7">
    <name type="scientific">Salinactinospora qingdaonensis</name>
    <dbReference type="NCBI Taxonomy" id="702744"/>
    <lineage>
        <taxon>Bacteria</taxon>
        <taxon>Bacillati</taxon>
        <taxon>Actinomycetota</taxon>
        <taxon>Actinomycetes</taxon>
        <taxon>Streptosporangiales</taxon>
        <taxon>Nocardiopsidaceae</taxon>
        <taxon>Salinactinospora</taxon>
    </lineage>
</organism>
<reference evidence="7" key="1">
    <citation type="journal article" date="2019" name="Int. J. Syst. Evol. Microbiol.">
        <title>The Global Catalogue of Microorganisms (GCM) 10K type strain sequencing project: providing services to taxonomists for standard genome sequencing and annotation.</title>
        <authorList>
            <consortium name="The Broad Institute Genomics Platform"/>
            <consortium name="The Broad Institute Genome Sequencing Center for Infectious Disease"/>
            <person name="Wu L."/>
            <person name="Ma J."/>
        </authorList>
    </citation>
    <scope>NUCLEOTIDE SEQUENCE [LARGE SCALE GENOMIC DNA]</scope>
    <source>
        <strain evidence="7">JCM 17137</strain>
    </source>
</reference>
<evidence type="ECO:0000256" key="4">
    <source>
        <dbReference type="SAM" id="MobiDB-lite"/>
    </source>
</evidence>
<feature type="region of interest" description="Disordered" evidence="4">
    <location>
        <begin position="1"/>
        <end position="21"/>
    </location>
</feature>
<dbReference type="InterPro" id="IPR050743">
    <property type="entry name" value="2-oxoacid_DH_E2_comp"/>
</dbReference>
<dbReference type="EMBL" id="BAABDD010000003">
    <property type="protein sequence ID" value="GAA3731975.1"/>
    <property type="molecule type" value="Genomic_DNA"/>
</dbReference>
<feature type="domain" description="2-oxoacid dehydrogenase acyltransferase catalytic" evidence="5">
    <location>
        <begin position="21"/>
        <end position="235"/>
    </location>
</feature>
<accession>A0ABP7F630</accession>
<evidence type="ECO:0000313" key="7">
    <source>
        <dbReference type="Proteomes" id="UP001500908"/>
    </source>
</evidence>
<dbReference type="Proteomes" id="UP001500908">
    <property type="component" value="Unassembled WGS sequence"/>
</dbReference>
<evidence type="ECO:0000259" key="5">
    <source>
        <dbReference type="Pfam" id="PF00198"/>
    </source>
</evidence>
<dbReference type="PANTHER" id="PTHR43178">
    <property type="entry name" value="DIHYDROLIPOAMIDE ACETYLTRANSFERASE COMPONENT OF PYRUVATE DEHYDROGENASE COMPLEX"/>
    <property type="match status" value="1"/>
</dbReference>
<comment type="caution">
    <text evidence="6">The sequence shown here is derived from an EMBL/GenBank/DDBJ whole genome shotgun (WGS) entry which is preliminary data.</text>
</comment>
<keyword evidence="2" id="KW-0808">Transferase</keyword>
<dbReference type="SUPFAM" id="SSF52777">
    <property type="entry name" value="CoA-dependent acyltransferases"/>
    <property type="match status" value="1"/>
</dbReference>
<evidence type="ECO:0000313" key="6">
    <source>
        <dbReference type="EMBL" id="GAA3731975.1"/>
    </source>
</evidence>
<name>A0ABP7F630_9ACTN</name>
<evidence type="ECO:0000256" key="2">
    <source>
        <dbReference type="ARBA" id="ARBA00022679"/>
    </source>
</evidence>
<keyword evidence="7" id="KW-1185">Reference proteome</keyword>
<dbReference type="Gene3D" id="3.30.559.10">
    <property type="entry name" value="Chloramphenicol acetyltransferase-like domain"/>
    <property type="match status" value="1"/>
</dbReference>
<dbReference type="PANTHER" id="PTHR43178:SF5">
    <property type="entry name" value="LIPOAMIDE ACYLTRANSFERASE COMPONENT OF BRANCHED-CHAIN ALPHA-KETO ACID DEHYDROGENASE COMPLEX, MITOCHONDRIAL"/>
    <property type="match status" value="1"/>
</dbReference>